<evidence type="ECO:0008006" key="2">
    <source>
        <dbReference type="Google" id="ProtNLM"/>
    </source>
</evidence>
<proteinExistence type="predicted"/>
<name>A0A3B0XDK8_9ZZZZ</name>
<evidence type="ECO:0000313" key="1">
    <source>
        <dbReference type="EMBL" id="VAW66395.1"/>
    </source>
</evidence>
<dbReference type="InterPro" id="IPR021936">
    <property type="entry name" value="DUF3549"/>
</dbReference>
<protein>
    <recommendedName>
        <fullName evidence="2">DUF3549 domain-containing protein</fullName>
    </recommendedName>
</protein>
<gene>
    <name evidence="1" type="ORF">MNBD_GAMMA11-3330</name>
</gene>
<dbReference type="Pfam" id="PF12069">
    <property type="entry name" value="DUF3549"/>
    <property type="match status" value="1"/>
</dbReference>
<organism evidence="1">
    <name type="scientific">hydrothermal vent metagenome</name>
    <dbReference type="NCBI Taxonomy" id="652676"/>
    <lineage>
        <taxon>unclassified sequences</taxon>
        <taxon>metagenomes</taxon>
        <taxon>ecological metagenomes</taxon>
    </lineage>
</organism>
<dbReference type="AlphaFoldDB" id="A0A3B0XDK8"/>
<reference evidence="1" key="1">
    <citation type="submission" date="2018-06" db="EMBL/GenBank/DDBJ databases">
        <authorList>
            <person name="Zhirakovskaya E."/>
        </authorList>
    </citation>
    <scope>NUCLEOTIDE SEQUENCE</scope>
</reference>
<sequence length="350" mass="39841">MTQINGITDFLTQAGTQFKVFDMGRRIEEISPQTFLAFEMGEAPYPLALQQQAWLAILVWNEQTHDNENHSSEDRDHERVTWFLRFPLDAAGKLTSGIRDDFVLRLLNREDSSSENENNPYGFKPKQEHMAWFHARASQLLGQPASSYYEHARDYFAGKPGYDQWAFVGFQGIADIVARLDESNNTELLSHSITEMPAQPFEALAQCLEHQKINHPLSQSITNILQRELNKTEPSANFISLCIRALSNTQNQALLNQHIETVLNSDVSTHPEILASISGRCWQILLNEKTIALYLEALSRCNEGQEFFNLVIVDLINIPGMQQSILKAVKSPERSERLSRSIGELFKTFT</sequence>
<dbReference type="EMBL" id="UOFG01000273">
    <property type="protein sequence ID" value="VAW66395.1"/>
    <property type="molecule type" value="Genomic_DNA"/>
</dbReference>
<accession>A0A3B0XDK8</accession>